<feature type="domain" description="UvrB interaction" evidence="3">
    <location>
        <begin position="139"/>
        <end position="195"/>
    </location>
</feature>
<dbReference type="GO" id="GO:0006289">
    <property type="term" value="P:nucleotide-excision repair"/>
    <property type="evidence" value="ECO:0007669"/>
    <property type="project" value="InterPro"/>
</dbReference>
<dbReference type="InterPro" id="IPR027417">
    <property type="entry name" value="P-loop_NTPase"/>
</dbReference>
<dbReference type="GO" id="GO:0016887">
    <property type="term" value="F:ATP hydrolysis activity"/>
    <property type="evidence" value="ECO:0007669"/>
    <property type="project" value="InterPro"/>
</dbReference>
<evidence type="ECO:0000259" key="3">
    <source>
        <dbReference type="Pfam" id="PF17757"/>
    </source>
</evidence>
<dbReference type="PANTHER" id="PTHR24029">
    <property type="entry name" value="UVRABC SYSTEM PROTEIN B"/>
    <property type="match status" value="1"/>
</dbReference>
<evidence type="ECO:0000313" key="5">
    <source>
        <dbReference type="Proteomes" id="UP000286974"/>
    </source>
</evidence>
<dbReference type="EMBL" id="BEXA01000007">
    <property type="protein sequence ID" value="GAY74174.1"/>
    <property type="molecule type" value="Genomic_DNA"/>
</dbReference>
<dbReference type="PANTHER" id="PTHR24029:SF1">
    <property type="entry name" value="TRANSCRIPTION-REPAIR-COUPLING FACTOR"/>
    <property type="match status" value="1"/>
</dbReference>
<dbReference type="AlphaFoldDB" id="A0A401FP89"/>
<organism evidence="4 5">
    <name type="scientific">Lentilactobacillus kosonis</name>
    <dbReference type="NCBI Taxonomy" id="2810561"/>
    <lineage>
        <taxon>Bacteria</taxon>
        <taxon>Bacillati</taxon>
        <taxon>Bacillota</taxon>
        <taxon>Bacilli</taxon>
        <taxon>Lactobacillales</taxon>
        <taxon>Lactobacillaceae</taxon>
        <taxon>Lentilactobacillus</taxon>
    </lineage>
</organism>
<sequence>MELDHLFEGIPEFEDVVTKVAPQSRQLVTGLSGSAKTMFINGIYKQLNQPMIIVTDTLAHADQLTADLANLVPDDQLFEFPVEEIGASELATSSPEYKALRVLALNQLADGSPAVIVTSVSGIRRILPTKGQFEDAKLMISTGDEFDLAELKLKLHQMGYSLQKMVAAPGEFSIRGSILDIYPLSSDNPIRIDFLTPKLIR</sequence>
<accession>A0A401FP89</accession>
<dbReference type="Gene3D" id="3.30.2060.10">
    <property type="entry name" value="Penicillin-binding protein 1b domain"/>
    <property type="match status" value="1"/>
</dbReference>
<protein>
    <submittedName>
        <fullName evidence="4">Transcription-repair coupling factor</fullName>
    </submittedName>
</protein>
<dbReference type="GO" id="GO:0009380">
    <property type="term" value="C:excinuclease repair complex"/>
    <property type="evidence" value="ECO:0007669"/>
    <property type="project" value="InterPro"/>
</dbReference>
<dbReference type="InterPro" id="IPR041471">
    <property type="entry name" value="UvrB_inter"/>
</dbReference>
<proteinExistence type="predicted"/>
<dbReference type="Pfam" id="PF17757">
    <property type="entry name" value="UvrB_inter"/>
    <property type="match status" value="1"/>
</dbReference>
<comment type="caution">
    <text evidence="4">The sequence shown here is derived from an EMBL/GenBank/DDBJ whole genome shotgun (WGS) entry which is preliminary data.</text>
</comment>
<dbReference type="Proteomes" id="UP000286974">
    <property type="component" value="Unassembled WGS sequence"/>
</dbReference>
<keyword evidence="1" id="KW-0547">Nucleotide-binding</keyword>
<dbReference type="SUPFAM" id="SSF52540">
    <property type="entry name" value="P-loop containing nucleoside triphosphate hydrolases"/>
    <property type="match status" value="1"/>
</dbReference>
<keyword evidence="5" id="KW-1185">Reference proteome</keyword>
<evidence type="ECO:0000313" key="4">
    <source>
        <dbReference type="EMBL" id="GAY74174.1"/>
    </source>
</evidence>
<dbReference type="InterPro" id="IPR004807">
    <property type="entry name" value="UvrB"/>
</dbReference>
<keyword evidence="2" id="KW-0067">ATP-binding</keyword>
<dbReference type="GO" id="GO:0005524">
    <property type="term" value="F:ATP binding"/>
    <property type="evidence" value="ECO:0007669"/>
    <property type="project" value="UniProtKB-KW"/>
</dbReference>
<gene>
    <name evidence="4" type="ORF">NBRC111893_2320</name>
</gene>
<dbReference type="GO" id="GO:0003677">
    <property type="term" value="F:DNA binding"/>
    <property type="evidence" value="ECO:0007669"/>
    <property type="project" value="InterPro"/>
</dbReference>
<evidence type="ECO:0000256" key="1">
    <source>
        <dbReference type="ARBA" id="ARBA00022741"/>
    </source>
</evidence>
<evidence type="ECO:0000256" key="2">
    <source>
        <dbReference type="ARBA" id="ARBA00022840"/>
    </source>
</evidence>
<name>A0A401FP89_9LACO</name>
<reference evidence="4 5" key="1">
    <citation type="submission" date="2017-11" db="EMBL/GenBank/DDBJ databases">
        <title>Draft Genome Sequence of Lactobacillus curieae NBRC 111893 isolated from Koso, a Japanese sugar-Vegetable Fermented Beverage.</title>
        <authorList>
            <person name="Chiou T.Y."/>
            <person name="Oshima K."/>
            <person name="Suda W."/>
            <person name="Hattori M."/>
            <person name="Takahashi T."/>
        </authorList>
    </citation>
    <scope>NUCLEOTIDE SEQUENCE [LARGE SCALE GENOMIC DNA]</scope>
    <source>
        <strain evidence="4 5">NBRC111893</strain>
    </source>
</reference>